<name>A0A0A9BDN9_ARUDO</name>
<dbReference type="AlphaFoldDB" id="A0A0A9BDN9"/>
<proteinExistence type="predicted"/>
<evidence type="ECO:0000313" key="1">
    <source>
        <dbReference type="EMBL" id="JAD57422.1"/>
    </source>
</evidence>
<accession>A0A0A9BDN9</accession>
<dbReference type="EMBL" id="GBRH01240473">
    <property type="protein sequence ID" value="JAD57422.1"/>
    <property type="molecule type" value="Transcribed_RNA"/>
</dbReference>
<sequence>MLRLASSFSASSMQPRHATISFRLNWASLRLSSAFLSISIFYSCSH</sequence>
<protein>
    <submittedName>
        <fullName evidence="1">Uncharacterized protein</fullName>
    </submittedName>
</protein>
<organism evidence="1">
    <name type="scientific">Arundo donax</name>
    <name type="common">Giant reed</name>
    <name type="synonym">Donax arundinaceus</name>
    <dbReference type="NCBI Taxonomy" id="35708"/>
    <lineage>
        <taxon>Eukaryota</taxon>
        <taxon>Viridiplantae</taxon>
        <taxon>Streptophyta</taxon>
        <taxon>Embryophyta</taxon>
        <taxon>Tracheophyta</taxon>
        <taxon>Spermatophyta</taxon>
        <taxon>Magnoliopsida</taxon>
        <taxon>Liliopsida</taxon>
        <taxon>Poales</taxon>
        <taxon>Poaceae</taxon>
        <taxon>PACMAD clade</taxon>
        <taxon>Arundinoideae</taxon>
        <taxon>Arundineae</taxon>
        <taxon>Arundo</taxon>
    </lineage>
</organism>
<reference evidence="1" key="2">
    <citation type="journal article" date="2015" name="Data Brief">
        <title>Shoot transcriptome of the giant reed, Arundo donax.</title>
        <authorList>
            <person name="Barrero R.A."/>
            <person name="Guerrero F.D."/>
            <person name="Moolhuijzen P."/>
            <person name="Goolsby J.A."/>
            <person name="Tidwell J."/>
            <person name="Bellgard S.E."/>
            <person name="Bellgard M.I."/>
        </authorList>
    </citation>
    <scope>NUCLEOTIDE SEQUENCE</scope>
    <source>
        <tissue evidence="1">Shoot tissue taken approximately 20 cm above the soil surface</tissue>
    </source>
</reference>
<reference evidence="1" key="1">
    <citation type="submission" date="2014-09" db="EMBL/GenBank/DDBJ databases">
        <authorList>
            <person name="Magalhaes I.L.F."/>
            <person name="Oliveira U."/>
            <person name="Santos F.R."/>
            <person name="Vidigal T.H.D.A."/>
            <person name="Brescovit A.D."/>
            <person name="Santos A.J."/>
        </authorList>
    </citation>
    <scope>NUCLEOTIDE SEQUENCE</scope>
    <source>
        <tissue evidence="1">Shoot tissue taken approximately 20 cm above the soil surface</tissue>
    </source>
</reference>